<gene>
    <name evidence="3" type="ORF">C5Y83_22575</name>
</gene>
<name>A0A2S8FFQ7_9BACT</name>
<dbReference type="Pfam" id="PF13847">
    <property type="entry name" value="Methyltransf_31"/>
    <property type="match status" value="1"/>
</dbReference>
<protein>
    <submittedName>
        <fullName evidence="3">SAM-dependent methyltransferase</fullName>
    </submittedName>
</protein>
<feature type="domain" description="Methyltransferase" evidence="2">
    <location>
        <begin position="72"/>
        <end position="194"/>
    </location>
</feature>
<dbReference type="RefSeq" id="WP_105332061.1">
    <property type="nucleotide sequence ID" value="NZ_PUHY01000013.1"/>
</dbReference>
<dbReference type="Proteomes" id="UP000238322">
    <property type="component" value="Unassembled WGS sequence"/>
</dbReference>
<dbReference type="OrthoDB" id="9784101at2"/>
<comment type="caution">
    <text evidence="3">The sequence shown here is derived from an EMBL/GenBank/DDBJ whole genome shotgun (WGS) entry which is preliminary data.</text>
</comment>
<proteinExistence type="predicted"/>
<dbReference type="CDD" id="cd02440">
    <property type="entry name" value="AdoMet_MTases"/>
    <property type="match status" value="1"/>
</dbReference>
<dbReference type="PANTHER" id="PTHR43861:SF3">
    <property type="entry name" value="PUTATIVE (AFU_ORTHOLOGUE AFUA_2G14390)-RELATED"/>
    <property type="match status" value="1"/>
</dbReference>
<keyword evidence="3" id="KW-0489">Methyltransferase</keyword>
<dbReference type="Gene3D" id="3.40.50.150">
    <property type="entry name" value="Vaccinia Virus protein VP39"/>
    <property type="match status" value="1"/>
</dbReference>
<keyword evidence="1 3" id="KW-0808">Transferase</keyword>
<dbReference type="PANTHER" id="PTHR43861">
    <property type="entry name" value="TRANS-ACONITATE 2-METHYLTRANSFERASE-RELATED"/>
    <property type="match status" value="1"/>
</dbReference>
<evidence type="ECO:0000259" key="2">
    <source>
        <dbReference type="Pfam" id="PF13847"/>
    </source>
</evidence>
<organism evidence="3 4">
    <name type="scientific">Blastopirellula marina</name>
    <dbReference type="NCBI Taxonomy" id="124"/>
    <lineage>
        <taxon>Bacteria</taxon>
        <taxon>Pseudomonadati</taxon>
        <taxon>Planctomycetota</taxon>
        <taxon>Planctomycetia</taxon>
        <taxon>Pirellulales</taxon>
        <taxon>Pirellulaceae</taxon>
        <taxon>Blastopirellula</taxon>
    </lineage>
</organism>
<dbReference type="SUPFAM" id="SSF53335">
    <property type="entry name" value="S-adenosyl-L-methionine-dependent methyltransferases"/>
    <property type="match status" value="1"/>
</dbReference>
<dbReference type="GO" id="GO:0032259">
    <property type="term" value="P:methylation"/>
    <property type="evidence" value="ECO:0007669"/>
    <property type="project" value="UniProtKB-KW"/>
</dbReference>
<dbReference type="AlphaFoldDB" id="A0A2S8FFQ7"/>
<evidence type="ECO:0000256" key="1">
    <source>
        <dbReference type="ARBA" id="ARBA00022679"/>
    </source>
</evidence>
<sequence>MLRTSILALLLVNLLPIVSMAQEGVVVRNGLPFYKGREIAQTMHYRGAPWLIRESRQREEDCQKMLENLGVKPGMTICDMGCGNGFYSLQLAKMVGNEGKILAVDIQSEMLRLLKARAEEQGIENIELVLGDIDDPKLPEGKVDLIMCVDVYHEFSHPEEMLAGMRKSLKPDGMIVMLEFRMEDPKVPIKTLHKMSKKQILREYKLNGFQLAKEFDGLPWQHMMFFEKTKDEE</sequence>
<accession>A0A2S8FFQ7</accession>
<reference evidence="3 4" key="1">
    <citation type="submission" date="2018-02" db="EMBL/GenBank/DDBJ databases">
        <title>Comparative genomes isolates from brazilian mangrove.</title>
        <authorList>
            <person name="Araujo J.E."/>
            <person name="Taketani R.G."/>
            <person name="Silva M.C.P."/>
            <person name="Loureco M.V."/>
            <person name="Andreote F.D."/>
        </authorList>
    </citation>
    <scope>NUCLEOTIDE SEQUENCE [LARGE SCALE GENOMIC DNA]</scope>
    <source>
        <strain evidence="3 4">Hex-1 MGV</strain>
    </source>
</reference>
<dbReference type="EMBL" id="PUHY01000013">
    <property type="protein sequence ID" value="PQO30986.1"/>
    <property type="molecule type" value="Genomic_DNA"/>
</dbReference>
<evidence type="ECO:0000313" key="4">
    <source>
        <dbReference type="Proteomes" id="UP000238322"/>
    </source>
</evidence>
<evidence type="ECO:0000313" key="3">
    <source>
        <dbReference type="EMBL" id="PQO30986.1"/>
    </source>
</evidence>
<dbReference type="InterPro" id="IPR029063">
    <property type="entry name" value="SAM-dependent_MTases_sf"/>
</dbReference>
<dbReference type="GO" id="GO:0008168">
    <property type="term" value="F:methyltransferase activity"/>
    <property type="evidence" value="ECO:0007669"/>
    <property type="project" value="UniProtKB-KW"/>
</dbReference>
<dbReference type="InterPro" id="IPR025714">
    <property type="entry name" value="Methyltranfer_dom"/>
</dbReference>